<dbReference type="NCBIfam" id="NF008557">
    <property type="entry name" value="PRK11493.1"/>
    <property type="match status" value="1"/>
</dbReference>
<dbReference type="AlphaFoldDB" id="A0AAP3V0Y3"/>
<dbReference type="InterPro" id="IPR001307">
    <property type="entry name" value="Thiosulphate_STrfase_CS"/>
</dbReference>
<name>A0AAP3V0Y3_9PROT</name>
<keyword evidence="2" id="KW-0963">Cytoplasm</keyword>
<dbReference type="Gene3D" id="3.40.250.10">
    <property type="entry name" value="Rhodanese-like domain"/>
    <property type="match status" value="2"/>
</dbReference>
<dbReference type="EMBL" id="JARGEQ010000051">
    <property type="protein sequence ID" value="MDF1585953.1"/>
    <property type="molecule type" value="Genomic_DNA"/>
</dbReference>
<dbReference type="PANTHER" id="PTHR11364">
    <property type="entry name" value="THIOSULFATE SULFERTANSFERASE"/>
    <property type="match status" value="1"/>
</dbReference>
<protein>
    <recommendedName>
        <fullName evidence="6">Sulfurtransferase</fullName>
    </recommendedName>
</protein>
<evidence type="ECO:0000256" key="1">
    <source>
        <dbReference type="ARBA" id="ARBA00004496"/>
    </source>
</evidence>
<dbReference type="PROSITE" id="PS50206">
    <property type="entry name" value="RHODANESE_3"/>
    <property type="match status" value="2"/>
</dbReference>
<dbReference type="SMART" id="SM00450">
    <property type="entry name" value="RHOD"/>
    <property type="match status" value="2"/>
</dbReference>
<evidence type="ECO:0000256" key="2">
    <source>
        <dbReference type="ARBA" id="ARBA00022490"/>
    </source>
</evidence>
<comment type="catalytic activity">
    <reaction evidence="5">
        <text>2-oxo-3-sulfanylpropanoate + [thioredoxin]-dithiol = [thioredoxin]-disulfide + hydrogen sulfide + pyruvate + H(+)</text>
        <dbReference type="Rhea" id="RHEA:21740"/>
        <dbReference type="Rhea" id="RHEA-COMP:10698"/>
        <dbReference type="Rhea" id="RHEA-COMP:10700"/>
        <dbReference type="ChEBI" id="CHEBI:15361"/>
        <dbReference type="ChEBI" id="CHEBI:15378"/>
        <dbReference type="ChEBI" id="CHEBI:29919"/>
        <dbReference type="ChEBI" id="CHEBI:29950"/>
        <dbReference type="ChEBI" id="CHEBI:50058"/>
        <dbReference type="ChEBI" id="CHEBI:57678"/>
        <dbReference type="EC" id="2.8.1.2"/>
    </reaction>
    <physiologicalReaction direction="left-to-right" evidence="5">
        <dbReference type="Rhea" id="RHEA:21741"/>
    </physiologicalReaction>
</comment>
<comment type="caution">
    <text evidence="8">The sequence shown here is derived from an EMBL/GenBank/DDBJ whole genome shotgun (WGS) entry which is preliminary data.</text>
</comment>
<dbReference type="Proteomes" id="UP001301140">
    <property type="component" value="Unassembled WGS sequence"/>
</dbReference>
<evidence type="ECO:0000256" key="5">
    <source>
        <dbReference type="ARBA" id="ARBA00051793"/>
    </source>
</evidence>
<feature type="domain" description="Rhodanese" evidence="7">
    <location>
        <begin position="163"/>
        <end position="277"/>
    </location>
</feature>
<evidence type="ECO:0000256" key="3">
    <source>
        <dbReference type="ARBA" id="ARBA00022679"/>
    </source>
</evidence>
<reference evidence="8 9" key="1">
    <citation type="submission" date="2023-03" db="EMBL/GenBank/DDBJ databases">
        <title>YIM 152171 draft genome.</title>
        <authorList>
            <person name="Yang Z."/>
        </authorList>
    </citation>
    <scope>NUCLEOTIDE SEQUENCE [LARGE SCALE GENOMIC DNA]</scope>
    <source>
        <strain evidence="8 9">YIM 152171</strain>
    </source>
</reference>
<evidence type="ECO:0000313" key="8">
    <source>
        <dbReference type="EMBL" id="MDF1585953.1"/>
    </source>
</evidence>
<keyword evidence="3 6" id="KW-0808">Transferase</keyword>
<dbReference type="Pfam" id="PF00581">
    <property type="entry name" value="Rhodanese"/>
    <property type="match status" value="2"/>
</dbReference>
<evidence type="ECO:0000313" key="9">
    <source>
        <dbReference type="Proteomes" id="UP001301140"/>
    </source>
</evidence>
<dbReference type="CDD" id="cd01449">
    <property type="entry name" value="TST_Repeat_2"/>
    <property type="match status" value="1"/>
</dbReference>
<evidence type="ECO:0000256" key="4">
    <source>
        <dbReference type="ARBA" id="ARBA00022737"/>
    </source>
</evidence>
<comment type="subcellular location">
    <subcellularLocation>
        <location evidence="1">Cytoplasm</location>
    </subcellularLocation>
</comment>
<dbReference type="RefSeq" id="WP_327788369.1">
    <property type="nucleotide sequence ID" value="NZ_JARGEQ010000051.1"/>
</dbReference>
<accession>A0AAP3V0Y3</accession>
<dbReference type="CDD" id="cd01448">
    <property type="entry name" value="TST_Repeat_1"/>
    <property type="match status" value="1"/>
</dbReference>
<dbReference type="InterPro" id="IPR045078">
    <property type="entry name" value="TST/MPST-like"/>
</dbReference>
<dbReference type="GO" id="GO:0005737">
    <property type="term" value="C:cytoplasm"/>
    <property type="evidence" value="ECO:0007669"/>
    <property type="project" value="UniProtKB-SubCell"/>
</dbReference>
<sequence length="279" mass="30886">MAHALVSTDWLAQNLHAPDVRVVDATWYLPGVGRDARAEYAERHIQGAVYFDIDEIAEQDTGQPHTVPGPVRFSSRVRRLGLGDGLRIVVYDANRFCASARVWWMFRLMGHREVYVLDGGLEKWLAEGRPVDDRPVRPTERHFTARQHSHLLRELDQVRANLTQRREHLVDARSAGRFSGTEAEPRAGLKSGHIPGSCNLPYPALIAADGTMRQADELRRLFEEAGVDLGAPLVTTCGSGVSAAVLSLALYRLGREDVALYDGSWSEWGAQPDTPVATG</sequence>
<evidence type="ECO:0000256" key="6">
    <source>
        <dbReference type="RuleBase" id="RU000507"/>
    </source>
</evidence>
<organism evidence="8 9">
    <name type="scientific">Marinimicrococcus flavescens</name>
    <dbReference type="NCBI Taxonomy" id="3031815"/>
    <lineage>
        <taxon>Bacteria</taxon>
        <taxon>Pseudomonadati</taxon>
        <taxon>Pseudomonadota</taxon>
        <taxon>Alphaproteobacteria</taxon>
        <taxon>Geminicoccales</taxon>
        <taxon>Geminicoccaceae</taxon>
        <taxon>Marinimicrococcus</taxon>
    </lineage>
</organism>
<keyword evidence="4" id="KW-0677">Repeat</keyword>
<dbReference type="InterPro" id="IPR001763">
    <property type="entry name" value="Rhodanese-like_dom"/>
</dbReference>
<dbReference type="GO" id="GO:0004792">
    <property type="term" value="F:thiosulfate-cyanide sulfurtransferase activity"/>
    <property type="evidence" value="ECO:0007669"/>
    <property type="project" value="InterPro"/>
</dbReference>
<dbReference type="GO" id="GO:0016784">
    <property type="term" value="F:3-mercaptopyruvate sulfurtransferase activity"/>
    <property type="evidence" value="ECO:0007669"/>
    <property type="project" value="UniProtKB-EC"/>
</dbReference>
<dbReference type="FunFam" id="3.40.250.10:FF:000015">
    <property type="entry name" value="Sulfurtransferase"/>
    <property type="match status" value="1"/>
</dbReference>
<dbReference type="FunFam" id="3.40.250.10:FF:000001">
    <property type="entry name" value="Sulfurtransferase"/>
    <property type="match status" value="1"/>
</dbReference>
<feature type="domain" description="Rhodanese" evidence="7">
    <location>
        <begin position="16"/>
        <end position="133"/>
    </location>
</feature>
<proteinExistence type="predicted"/>
<dbReference type="PROSITE" id="PS00683">
    <property type="entry name" value="RHODANESE_2"/>
    <property type="match status" value="1"/>
</dbReference>
<dbReference type="SUPFAM" id="SSF52821">
    <property type="entry name" value="Rhodanese/Cell cycle control phosphatase"/>
    <property type="match status" value="2"/>
</dbReference>
<evidence type="ECO:0000259" key="7">
    <source>
        <dbReference type="PROSITE" id="PS50206"/>
    </source>
</evidence>
<keyword evidence="9" id="KW-1185">Reference proteome</keyword>
<dbReference type="InterPro" id="IPR036873">
    <property type="entry name" value="Rhodanese-like_dom_sf"/>
</dbReference>
<dbReference type="PANTHER" id="PTHR11364:SF27">
    <property type="entry name" value="SULFURTRANSFERASE"/>
    <property type="match status" value="1"/>
</dbReference>
<gene>
    <name evidence="8" type="primary">sseA</name>
    <name evidence="8" type="ORF">PZ740_06090</name>
</gene>